<protein>
    <submittedName>
        <fullName evidence="1">Uncharacterized protein</fullName>
    </submittedName>
</protein>
<accession>A0A653K5S9</accession>
<gene>
    <name evidence="1" type="ORF">ACI8B_260008</name>
</gene>
<dbReference type="AlphaFoldDB" id="A0A653K5S9"/>
<sequence>MDKALKNKLNQFITHTGYYVNFRKVKKTDMNHEKNSVFLYY</sequence>
<proteinExistence type="predicted"/>
<evidence type="ECO:0000313" key="2">
    <source>
        <dbReference type="Proteomes" id="UP000430404"/>
    </source>
</evidence>
<dbReference type="Proteomes" id="UP000430404">
    <property type="component" value="Unassembled WGS sequence"/>
</dbReference>
<organism evidence="1 2">
    <name type="scientific">Acinetobacter proteolyticus</name>
    <dbReference type="NCBI Taxonomy" id="1776741"/>
    <lineage>
        <taxon>Bacteria</taxon>
        <taxon>Pseudomonadati</taxon>
        <taxon>Pseudomonadota</taxon>
        <taxon>Gammaproteobacteria</taxon>
        <taxon>Moraxellales</taxon>
        <taxon>Moraxellaceae</taxon>
        <taxon>Acinetobacter</taxon>
    </lineage>
</organism>
<reference evidence="1 2" key="1">
    <citation type="submission" date="2019-10" db="EMBL/GenBank/DDBJ databases">
        <authorList>
            <person name="Karimi E."/>
        </authorList>
    </citation>
    <scope>NUCLEOTIDE SEQUENCE [LARGE SCALE GENOMIC DNA]</scope>
    <source>
        <strain evidence="1">Acinetobacter sp. 8BE</strain>
    </source>
</reference>
<dbReference type="EMBL" id="CABWKZ010000019">
    <property type="protein sequence ID" value="VXA56015.1"/>
    <property type="molecule type" value="Genomic_DNA"/>
</dbReference>
<name>A0A653K5S9_9GAMM</name>
<evidence type="ECO:0000313" key="1">
    <source>
        <dbReference type="EMBL" id="VXA56015.1"/>
    </source>
</evidence>